<keyword evidence="4" id="KW-0547">Nucleotide-binding</keyword>
<dbReference type="STRING" id="1797517.A3F61_02385"/>
<feature type="binding site" evidence="7">
    <location>
        <begin position="291"/>
        <end position="294"/>
    </location>
    <ligand>
        <name>ATP</name>
        <dbReference type="ChEBI" id="CHEBI:30616"/>
    </ligand>
</feature>
<accession>A0A1G1VAD5</accession>
<dbReference type="EC" id="2.7.2.3" evidence="2 8"/>
<dbReference type="GO" id="GO:0004618">
    <property type="term" value="F:phosphoglycerate kinase activity"/>
    <property type="evidence" value="ECO:0007669"/>
    <property type="project" value="UniProtKB-EC"/>
</dbReference>
<evidence type="ECO:0000256" key="3">
    <source>
        <dbReference type="ARBA" id="ARBA00022679"/>
    </source>
</evidence>
<evidence type="ECO:0000256" key="6">
    <source>
        <dbReference type="ARBA" id="ARBA00022840"/>
    </source>
</evidence>
<comment type="similarity">
    <text evidence="8">Belongs to the phosphoglycerate kinase family.</text>
</comment>
<protein>
    <recommendedName>
        <fullName evidence="2 8">Phosphoglycerate kinase</fullName>
        <ecNumber evidence="2 8">2.7.2.3</ecNumber>
    </recommendedName>
</protein>
<evidence type="ECO:0000256" key="2">
    <source>
        <dbReference type="ARBA" id="ARBA00013061"/>
    </source>
</evidence>
<dbReference type="Proteomes" id="UP000178272">
    <property type="component" value="Unassembled WGS sequence"/>
</dbReference>
<dbReference type="PIRSF" id="PIRSF000724">
    <property type="entry name" value="Pgk"/>
    <property type="match status" value="1"/>
</dbReference>
<dbReference type="GO" id="GO:0006094">
    <property type="term" value="P:gluconeogenesis"/>
    <property type="evidence" value="ECO:0007669"/>
    <property type="project" value="TreeGrafter"/>
</dbReference>
<reference evidence="9 10" key="1">
    <citation type="journal article" date="2016" name="Nat. Commun.">
        <title>Thousands of microbial genomes shed light on interconnected biogeochemical processes in an aquifer system.</title>
        <authorList>
            <person name="Anantharaman K."/>
            <person name="Brown C.T."/>
            <person name="Hug L.A."/>
            <person name="Sharon I."/>
            <person name="Castelle C.J."/>
            <person name="Probst A.J."/>
            <person name="Thomas B.C."/>
            <person name="Singh A."/>
            <person name="Wilkins M.J."/>
            <person name="Karaoz U."/>
            <person name="Brodie E.L."/>
            <person name="Williams K.H."/>
            <person name="Hubbard S.S."/>
            <person name="Banfield J.F."/>
        </authorList>
    </citation>
    <scope>NUCLEOTIDE SEQUENCE [LARGE SCALE GENOMIC DNA]</scope>
</reference>
<evidence type="ECO:0000256" key="8">
    <source>
        <dbReference type="RuleBase" id="RU000532"/>
    </source>
</evidence>
<dbReference type="GO" id="GO:0005524">
    <property type="term" value="F:ATP binding"/>
    <property type="evidence" value="ECO:0007669"/>
    <property type="project" value="UniProtKB-KW"/>
</dbReference>
<comment type="catalytic activity">
    <reaction evidence="1 8">
        <text>(2R)-3-phosphoglycerate + ATP = (2R)-3-phospho-glyceroyl phosphate + ADP</text>
        <dbReference type="Rhea" id="RHEA:14801"/>
        <dbReference type="ChEBI" id="CHEBI:30616"/>
        <dbReference type="ChEBI" id="CHEBI:57604"/>
        <dbReference type="ChEBI" id="CHEBI:58272"/>
        <dbReference type="ChEBI" id="CHEBI:456216"/>
        <dbReference type="EC" id="2.7.2.3"/>
    </reaction>
</comment>
<dbReference type="PANTHER" id="PTHR11406:SF23">
    <property type="entry name" value="PHOSPHOGLYCERATE KINASE 1, CHLOROPLASTIC-RELATED"/>
    <property type="match status" value="1"/>
</dbReference>
<dbReference type="SUPFAM" id="SSF53748">
    <property type="entry name" value="Phosphoglycerate kinase"/>
    <property type="match status" value="1"/>
</dbReference>
<dbReference type="AlphaFoldDB" id="A0A1G1VAD5"/>
<comment type="caution">
    <text evidence="9">The sequence shown here is derived from an EMBL/GenBank/DDBJ whole genome shotgun (WGS) entry which is preliminary data.</text>
</comment>
<sequence>MKLPKLTDLKIKGKRILLRLDLDVALEDGKVAEDYRLKAAIPTINYLLEQGSGRIIVLGHRGRPGGKEAVESLSLEPVAKHLEKLMRDYLGRDKFKDLEMYMMENLRFSAGEEENSEEFTKHLAEHGDVYINDAFGVCHRETASIVGLPKLMPHAAGKRLIEEVEHLEKVLENPKHPVVMIIGGGKYDKAILVDKLFRHADTVLVGGVLPHKIKSYCRDTDGKMCIVAAHVNRSGQDITPDSARNFAEVIESAKTIVWNGPMGDIDKNYWEGTEIIAQAVANSKAYKVAGGGDTIHVLHKLSISDKIDFISTGGGAMLEYLAYRDLPGLEALRKSKS</sequence>
<dbReference type="PANTHER" id="PTHR11406">
    <property type="entry name" value="PHOSPHOGLYCERATE KINASE"/>
    <property type="match status" value="1"/>
</dbReference>
<keyword evidence="6 7" id="KW-0067">ATP-binding</keyword>
<dbReference type="GO" id="GO:0043531">
    <property type="term" value="F:ADP binding"/>
    <property type="evidence" value="ECO:0007669"/>
    <property type="project" value="TreeGrafter"/>
</dbReference>
<keyword evidence="5 8" id="KW-0418">Kinase</keyword>
<evidence type="ECO:0000256" key="4">
    <source>
        <dbReference type="ARBA" id="ARBA00022741"/>
    </source>
</evidence>
<dbReference type="EMBL" id="MHCA01000016">
    <property type="protein sequence ID" value="OGY12405.1"/>
    <property type="molecule type" value="Genomic_DNA"/>
</dbReference>
<evidence type="ECO:0000313" key="9">
    <source>
        <dbReference type="EMBL" id="OGY12405.1"/>
    </source>
</evidence>
<dbReference type="InterPro" id="IPR036043">
    <property type="entry name" value="Phosphoglycerate_kinase_sf"/>
</dbReference>
<evidence type="ECO:0000313" key="10">
    <source>
        <dbReference type="Proteomes" id="UP000178272"/>
    </source>
</evidence>
<proteinExistence type="inferred from homology"/>
<keyword evidence="3 8" id="KW-0808">Transferase</keyword>
<dbReference type="Pfam" id="PF00162">
    <property type="entry name" value="PGK"/>
    <property type="match status" value="2"/>
</dbReference>
<organism evidence="9 10">
    <name type="scientific">Candidatus Blackburnbacteria bacterium RIFCSPHIGHO2_12_FULL_41_13b</name>
    <dbReference type="NCBI Taxonomy" id="1797517"/>
    <lineage>
        <taxon>Bacteria</taxon>
        <taxon>Candidatus Blackburniibacteriota</taxon>
    </lineage>
</organism>
<feature type="binding site" evidence="7">
    <location>
        <position position="235"/>
    </location>
    <ligand>
        <name>ATP</name>
        <dbReference type="ChEBI" id="CHEBI:30616"/>
    </ligand>
</feature>
<dbReference type="GO" id="GO:0006096">
    <property type="term" value="P:glycolytic process"/>
    <property type="evidence" value="ECO:0007669"/>
    <property type="project" value="InterPro"/>
</dbReference>
<evidence type="ECO:0000256" key="7">
    <source>
        <dbReference type="PIRSR" id="PIRSR000724-2"/>
    </source>
</evidence>
<gene>
    <name evidence="9" type="ORF">A3F61_02385</name>
</gene>
<dbReference type="Gene3D" id="3.40.50.1260">
    <property type="entry name" value="Phosphoglycerate kinase, N-terminal domain"/>
    <property type="match status" value="3"/>
</dbReference>
<dbReference type="GO" id="GO:0005829">
    <property type="term" value="C:cytosol"/>
    <property type="evidence" value="ECO:0007669"/>
    <property type="project" value="TreeGrafter"/>
</dbReference>
<dbReference type="InterPro" id="IPR001576">
    <property type="entry name" value="Phosphoglycerate_kinase"/>
</dbReference>
<dbReference type="PRINTS" id="PR00477">
    <property type="entry name" value="PHGLYCKINASE"/>
</dbReference>
<dbReference type="InterPro" id="IPR015824">
    <property type="entry name" value="Phosphoglycerate_kinase_N"/>
</dbReference>
<name>A0A1G1VAD5_9BACT</name>
<evidence type="ECO:0000256" key="1">
    <source>
        <dbReference type="ARBA" id="ARBA00000642"/>
    </source>
</evidence>
<evidence type="ECO:0000256" key="5">
    <source>
        <dbReference type="ARBA" id="ARBA00022777"/>
    </source>
</evidence>